<dbReference type="AlphaFoldDB" id="A0A5C0UGC6"/>
<feature type="domain" description="DNA polymerase III beta sliding clamp central" evidence="13">
    <location>
        <begin position="135"/>
        <end position="255"/>
    </location>
</feature>
<dbReference type="PANTHER" id="PTHR30478">
    <property type="entry name" value="DNA POLYMERASE III SUBUNIT BETA"/>
    <property type="match status" value="1"/>
</dbReference>
<evidence type="ECO:0000313" key="15">
    <source>
        <dbReference type="EMBL" id="QEK39118.1"/>
    </source>
</evidence>
<dbReference type="Pfam" id="PF02768">
    <property type="entry name" value="DNA_pol3_beta_3"/>
    <property type="match status" value="1"/>
</dbReference>
<dbReference type="EMBL" id="CP043314">
    <property type="protein sequence ID" value="QEK39118.1"/>
    <property type="molecule type" value="Genomic_DNA"/>
</dbReference>
<evidence type="ECO:0000256" key="11">
    <source>
        <dbReference type="ARBA" id="ARBA00033276"/>
    </source>
</evidence>
<evidence type="ECO:0000256" key="9">
    <source>
        <dbReference type="ARBA" id="ARBA00023125"/>
    </source>
</evidence>
<reference evidence="15 16" key="1">
    <citation type="submission" date="2019-08" db="EMBL/GenBank/DDBJ databases">
        <title>Highly reduced genomes of protist endosymbionts show evolutionary convergence.</title>
        <authorList>
            <person name="George E."/>
            <person name="Husnik F."/>
            <person name="Tashyreva D."/>
            <person name="Prokopchuk G."/>
            <person name="Horak A."/>
            <person name="Kwong W.K."/>
            <person name="Lukes J."/>
            <person name="Keeling P.J."/>
        </authorList>
    </citation>
    <scope>NUCLEOTIDE SEQUENCE [LARGE SCALE GENOMIC DNA]</scope>
    <source>
        <strain evidence="15">1604HC</strain>
    </source>
</reference>
<organism evidence="15 16">
    <name type="scientific">Candidatus Nesciobacter abundans</name>
    <dbReference type="NCBI Taxonomy" id="2601668"/>
    <lineage>
        <taxon>Bacteria</taxon>
        <taxon>Pseudomonadati</taxon>
        <taxon>Pseudomonadota</taxon>
        <taxon>Alphaproteobacteria</taxon>
        <taxon>Holosporales</taxon>
        <taxon>Holosporaceae</taxon>
        <taxon>Candidatus Nesciobacter</taxon>
    </lineage>
</organism>
<sequence length="377" mass="43230">MFRVVIEKSELIKSLRVHQQIIDKKPTQIIFSYIKLEAKDNSLVIESTDGDTLLNHKTKVDIIGEGVITLPGNMFYNLVRKISDTKIEISQTSTQSACVKYKKGSFDLEVINHEKWPKLTQQEHQKCFSGKSAELIKILRVSKTSISSNEAIRSSFNGVLLECNGEDVVFASTDSFRMSIYSRDIISNEDLQKNNTSLEVFNKFKFMISKKLVEIILILLEDSTELSFYKNEQHVKIESSNFSLTSRLLPENFPKDYQNLVLKNEESSFECSLEDLKEVLDRVSTISMDSLKNISVNLKSKMNLECYNDNYGSSKEDIDGIHLGDESSFKIQFQTWMDFLRAFNSGNIKVEYHGKNKPIILKSMQEPNFVYITSPIE</sequence>
<evidence type="ECO:0000256" key="2">
    <source>
        <dbReference type="ARBA" id="ARBA00010752"/>
    </source>
</evidence>
<protein>
    <recommendedName>
        <fullName evidence="3">Beta sliding clamp</fullName>
    </recommendedName>
    <alternativeName>
        <fullName evidence="11">Beta-clamp processivity factor</fullName>
    </alternativeName>
    <alternativeName>
        <fullName evidence="10">DNA polymerase III beta sliding clamp subunit</fullName>
    </alternativeName>
</protein>
<dbReference type="GO" id="GO:0006271">
    <property type="term" value="P:DNA strand elongation involved in DNA replication"/>
    <property type="evidence" value="ECO:0007669"/>
    <property type="project" value="TreeGrafter"/>
</dbReference>
<dbReference type="InterPro" id="IPR022635">
    <property type="entry name" value="DNA_polIII_beta_C"/>
</dbReference>
<dbReference type="PANTHER" id="PTHR30478:SF0">
    <property type="entry name" value="BETA SLIDING CLAMP"/>
    <property type="match status" value="1"/>
</dbReference>
<name>A0A5C0UGC6_9PROT</name>
<evidence type="ECO:0000259" key="14">
    <source>
        <dbReference type="Pfam" id="PF02768"/>
    </source>
</evidence>
<dbReference type="RefSeq" id="WP_148972241.1">
    <property type="nucleotide sequence ID" value="NZ_CP043314.1"/>
</dbReference>
<keyword evidence="6 15" id="KW-0548">Nucleotidyltransferase</keyword>
<dbReference type="GO" id="GO:0009360">
    <property type="term" value="C:DNA polymerase III complex"/>
    <property type="evidence" value="ECO:0007669"/>
    <property type="project" value="InterPro"/>
</dbReference>
<evidence type="ECO:0000256" key="6">
    <source>
        <dbReference type="ARBA" id="ARBA00022695"/>
    </source>
</evidence>
<evidence type="ECO:0000256" key="4">
    <source>
        <dbReference type="ARBA" id="ARBA00022490"/>
    </source>
</evidence>
<dbReference type="SUPFAM" id="SSF55979">
    <property type="entry name" value="DNA clamp"/>
    <property type="match status" value="3"/>
</dbReference>
<dbReference type="Gene3D" id="3.10.150.10">
    <property type="entry name" value="DNA Polymerase III, subunit A, domain 2"/>
    <property type="match status" value="1"/>
</dbReference>
<dbReference type="GO" id="GO:0008408">
    <property type="term" value="F:3'-5' exonuclease activity"/>
    <property type="evidence" value="ECO:0007669"/>
    <property type="project" value="InterPro"/>
</dbReference>
<dbReference type="Pfam" id="PF02767">
    <property type="entry name" value="DNA_pol3_beta_2"/>
    <property type="match status" value="1"/>
</dbReference>
<dbReference type="GO" id="GO:0003677">
    <property type="term" value="F:DNA binding"/>
    <property type="evidence" value="ECO:0007669"/>
    <property type="project" value="UniProtKB-KW"/>
</dbReference>
<evidence type="ECO:0000256" key="5">
    <source>
        <dbReference type="ARBA" id="ARBA00022679"/>
    </source>
</evidence>
<evidence type="ECO:0000256" key="7">
    <source>
        <dbReference type="ARBA" id="ARBA00022705"/>
    </source>
</evidence>
<proteinExistence type="inferred from homology"/>
<dbReference type="InterPro" id="IPR046938">
    <property type="entry name" value="DNA_clamp_sf"/>
</dbReference>
<comment type="similarity">
    <text evidence="2">Belongs to the beta sliding clamp family.</text>
</comment>
<dbReference type="InterPro" id="IPR001001">
    <property type="entry name" value="DNA_polIII_beta"/>
</dbReference>
<accession>A0A5C0UGC6</accession>
<evidence type="ECO:0000259" key="13">
    <source>
        <dbReference type="Pfam" id="PF02767"/>
    </source>
</evidence>
<keyword evidence="7" id="KW-0235">DNA replication</keyword>
<evidence type="ECO:0000256" key="10">
    <source>
        <dbReference type="ARBA" id="ARBA00030988"/>
    </source>
</evidence>
<evidence type="ECO:0000313" key="16">
    <source>
        <dbReference type="Proteomes" id="UP000324924"/>
    </source>
</evidence>
<keyword evidence="5 15" id="KW-0808">Transferase</keyword>
<feature type="domain" description="DNA polymerase III beta sliding clamp C-terminal" evidence="14">
    <location>
        <begin position="263"/>
        <end position="375"/>
    </location>
</feature>
<dbReference type="OrthoDB" id="8421503at2"/>
<keyword evidence="4" id="KW-0963">Cytoplasm</keyword>
<dbReference type="InterPro" id="IPR022634">
    <property type="entry name" value="DNA_polIII_beta_N"/>
</dbReference>
<dbReference type="GO" id="GO:0005737">
    <property type="term" value="C:cytoplasm"/>
    <property type="evidence" value="ECO:0007669"/>
    <property type="project" value="UniProtKB-SubCell"/>
</dbReference>
<dbReference type="GO" id="GO:0003887">
    <property type="term" value="F:DNA-directed DNA polymerase activity"/>
    <property type="evidence" value="ECO:0007669"/>
    <property type="project" value="UniProtKB-KW"/>
</dbReference>
<evidence type="ECO:0000256" key="8">
    <source>
        <dbReference type="ARBA" id="ARBA00022932"/>
    </source>
</evidence>
<keyword evidence="8" id="KW-0239">DNA-directed DNA polymerase</keyword>
<evidence type="ECO:0000256" key="3">
    <source>
        <dbReference type="ARBA" id="ARBA00021035"/>
    </source>
</evidence>
<dbReference type="Gene3D" id="3.70.10.10">
    <property type="match status" value="1"/>
</dbReference>
<dbReference type="NCBIfam" id="TIGR00663">
    <property type="entry name" value="dnan"/>
    <property type="match status" value="1"/>
</dbReference>
<gene>
    <name evidence="15" type="primary">dnaN</name>
    <name evidence="15" type="ORF">FZC36_01545</name>
</gene>
<evidence type="ECO:0000259" key="12">
    <source>
        <dbReference type="Pfam" id="PF00712"/>
    </source>
</evidence>
<comment type="subcellular location">
    <subcellularLocation>
        <location evidence="1">Cytoplasm</location>
    </subcellularLocation>
</comment>
<feature type="domain" description="DNA polymerase III beta sliding clamp N-terminal" evidence="12">
    <location>
        <begin position="4"/>
        <end position="119"/>
    </location>
</feature>
<dbReference type="InterPro" id="IPR022637">
    <property type="entry name" value="DNA_polIII_beta_cen"/>
</dbReference>
<dbReference type="CDD" id="cd00140">
    <property type="entry name" value="beta_clamp"/>
    <property type="match status" value="1"/>
</dbReference>
<dbReference type="Proteomes" id="UP000324924">
    <property type="component" value="Chromosome"/>
</dbReference>
<dbReference type="SMART" id="SM00480">
    <property type="entry name" value="POL3Bc"/>
    <property type="match status" value="1"/>
</dbReference>
<keyword evidence="16" id="KW-1185">Reference proteome</keyword>
<evidence type="ECO:0000256" key="1">
    <source>
        <dbReference type="ARBA" id="ARBA00004496"/>
    </source>
</evidence>
<keyword evidence="9" id="KW-0238">DNA-binding</keyword>
<dbReference type="Pfam" id="PF00712">
    <property type="entry name" value="DNA_pol3_beta"/>
    <property type="match status" value="1"/>
</dbReference>
<dbReference type="KEGG" id="nabu:FZC36_01545"/>